<dbReference type="AlphaFoldDB" id="A0A8C4Q5B4"/>
<evidence type="ECO:0000259" key="9">
    <source>
        <dbReference type="PROSITE" id="PS50280"/>
    </source>
</evidence>
<dbReference type="Pfam" id="PF21533">
    <property type="entry name" value="EHMT1-2_CRR"/>
    <property type="match status" value="1"/>
</dbReference>
<dbReference type="GO" id="GO:0000122">
    <property type="term" value="P:negative regulation of transcription by RNA polymerase II"/>
    <property type="evidence" value="ECO:0007669"/>
    <property type="project" value="TreeGrafter"/>
</dbReference>
<dbReference type="PROSITE" id="PS50088">
    <property type="entry name" value="ANK_REPEAT"/>
    <property type="match status" value="4"/>
</dbReference>
<comment type="subcellular location">
    <subcellularLocation>
        <location evidence="1">Chromosome</location>
    </subcellularLocation>
</comment>
<evidence type="ECO:0000256" key="6">
    <source>
        <dbReference type="ARBA" id="ARBA00022853"/>
    </source>
</evidence>
<feature type="domain" description="SET" evidence="9">
    <location>
        <begin position="611"/>
        <end position="728"/>
    </location>
</feature>
<dbReference type="InterPro" id="IPR046341">
    <property type="entry name" value="SET_dom_sf"/>
</dbReference>
<dbReference type="CDD" id="cd20905">
    <property type="entry name" value="EHMT_ZBD"/>
    <property type="match status" value="1"/>
</dbReference>
<reference evidence="12" key="1">
    <citation type="submission" date="2025-08" db="UniProtKB">
        <authorList>
            <consortium name="Ensembl"/>
        </authorList>
    </citation>
    <scope>IDENTIFICATION</scope>
</reference>
<dbReference type="FunFam" id="2.170.270.10:FF:000005">
    <property type="entry name" value="Euchromatic histone-lysine N-methyltransferase 2"/>
    <property type="match status" value="1"/>
</dbReference>
<evidence type="ECO:0000313" key="12">
    <source>
        <dbReference type="Ensembl" id="ENSEBUP00000010007.1"/>
    </source>
</evidence>
<evidence type="ECO:0000313" key="13">
    <source>
        <dbReference type="Proteomes" id="UP000694388"/>
    </source>
</evidence>
<evidence type="ECO:0000256" key="7">
    <source>
        <dbReference type="PROSITE-ProRule" id="PRU00023"/>
    </source>
</evidence>
<evidence type="ECO:0000259" key="10">
    <source>
        <dbReference type="PROSITE" id="PS50867"/>
    </source>
</evidence>
<accession>A0A8C4Q5B4</accession>
<dbReference type="PROSITE" id="PS50867">
    <property type="entry name" value="PRE_SET"/>
    <property type="match status" value="1"/>
</dbReference>
<dbReference type="Gene3D" id="1.25.40.20">
    <property type="entry name" value="Ankyrin repeat-containing domain"/>
    <property type="match status" value="1"/>
</dbReference>
<dbReference type="SMART" id="SM00248">
    <property type="entry name" value="ANK"/>
    <property type="match status" value="5"/>
</dbReference>
<dbReference type="SMART" id="SM00468">
    <property type="entry name" value="PreSET"/>
    <property type="match status" value="1"/>
</dbReference>
<protein>
    <submittedName>
        <fullName evidence="12">Euchromatic histone-lysine N-methyltransferase 1a</fullName>
    </submittedName>
</protein>
<dbReference type="Gene3D" id="2.170.270.10">
    <property type="entry name" value="SET domain"/>
    <property type="match status" value="1"/>
</dbReference>
<evidence type="ECO:0000256" key="2">
    <source>
        <dbReference type="ARBA" id="ARBA00022454"/>
    </source>
</evidence>
<keyword evidence="7" id="KW-0040">ANK repeat</keyword>
<dbReference type="InterPro" id="IPR001214">
    <property type="entry name" value="SET_dom"/>
</dbReference>
<feature type="repeat" description="ANK" evidence="7">
    <location>
        <begin position="363"/>
        <end position="395"/>
    </location>
</feature>
<dbReference type="Pfam" id="PF00856">
    <property type="entry name" value="SET"/>
    <property type="match status" value="1"/>
</dbReference>
<proteinExistence type="predicted"/>
<feature type="repeat" description="ANK" evidence="7">
    <location>
        <begin position="297"/>
        <end position="329"/>
    </location>
</feature>
<keyword evidence="2" id="KW-0158">Chromosome</keyword>
<dbReference type="PANTHER" id="PTHR46307">
    <property type="entry name" value="G9A, ISOFORM B"/>
    <property type="match status" value="1"/>
</dbReference>
<keyword evidence="4" id="KW-0808">Transferase</keyword>
<dbReference type="PROSITE" id="PS50868">
    <property type="entry name" value="POST_SET"/>
    <property type="match status" value="1"/>
</dbReference>
<dbReference type="SUPFAM" id="SSF82199">
    <property type="entry name" value="SET domain"/>
    <property type="match status" value="1"/>
</dbReference>
<dbReference type="GO" id="GO:0032259">
    <property type="term" value="P:methylation"/>
    <property type="evidence" value="ECO:0007669"/>
    <property type="project" value="UniProtKB-KW"/>
</dbReference>
<feature type="region of interest" description="Disordered" evidence="8">
    <location>
        <begin position="1"/>
        <end position="21"/>
    </location>
</feature>
<dbReference type="OMA" id="KCHECLS"/>
<dbReference type="InterPro" id="IPR047762">
    <property type="entry name" value="EHMT_CRR"/>
</dbReference>
<dbReference type="GO" id="GO:0008270">
    <property type="term" value="F:zinc ion binding"/>
    <property type="evidence" value="ECO:0007669"/>
    <property type="project" value="InterPro"/>
</dbReference>
<dbReference type="InterPro" id="IPR003616">
    <property type="entry name" value="Post-SET_dom"/>
</dbReference>
<dbReference type="GO" id="GO:0005634">
    <property type="term" value="C:nucleus"/>
    <property type="evidence" value="ECO:0007669"/>
    <property type="project" value="InterPro"/>
</dbReference>
<dbReference type="GO" id="GO:0046974">
    <property type="term" value="F:histone H3K9 methyltransferase activity"/>
    <property type="evidence" value="ECO:0007669"/>
    <property type="project" value="TreeGrafter"/>
</dbReference>
<sequence length="790" mass="88451">EREREREREKEREREREREKCAASIGHKIRFPSAESHNNRLVPDLEDGLQELPLCSCRMEAPKNREITKLSNGKCMATESINGQLTRCLLSVVKQETMRPSSRVQLMVMCEEHRTKMGSHHCCPGCGFFCSSGTFLECQPEANISHRFHARCVSCLNGQRFCPHCGDNASSAQEKNIACADPISFSGLSSSEFSRPPQAARIRNTGETQPPDPSTADSPGPETALKNGLSISASGLLATGGKEVLEQALLTLHTERPKKLRFTSKHLYTAARQGEIQKVLLLLVEGLEPNTVNENQGKKTPMHAAAERGHVEVLHILIQAGGNIDPPNDDLRTPLLLAAENNQLEVTKYLVKAGASVNQKDDGGWTPIIWASEYKHLDVVKLLLSRGSDITIRDNEENVCLHWAAFSGSVDVAEVFLNAKCDLLAVNLHGDTPLHIAARENHYECVVLFLARGADVDIKNKEGESPVECAALDTQLWLALRVNRKLREVSANRLMQSERILTQYVIRDVLEDPCCNGFRDAFSIELHFSINIVAQKQRTSRHCEHYCNCLDDCSSSNCLCGQLSIRCWYDKDGRLLPEFNRIEPPLIFECNHACSCTKACRNRMVQNGIRVRLQLYKTEKMGFGVRVLHDIPPGTFICEYVGEIISDAEADIREDDSYLFDLDNKDGEVYCIDARHYGNISRFINHLCEPNLIPVRVFMCHQDLRFPRIAFFSSKHIASGEELGFDYGERFWDIKSRYFTCQCGSEKCKHSAGMIAQRHAAATRLDDGGTVGADTSFLLPPVVQTPHTAL</sequence>
<reference evidence="12" key="2">
    <citation type="submission" date="2025-09" db="UniProtKB">
        <authorList>
            <consortium name="Ensembl"/>
        </authorList>
    </citation>
    <scope>IDENTIFICATION</scope>
</reference>
<keyword evidence="13" id="KW-1185">Reference proteome</keyword>
<dbReference type="InterPro" id="IPR043550">
    <property type="entry name" value="EHMT1/EHMT2"/>
</dbReference>
<evidence type="ECO:0000256" key="3">
    <source>
        <dbReference type="ARBA" id="ARBA00022603"/>
    </source>
</evidence>
<keyword evidence="3" id="KW-0489">Methyltransferase</keyword>
<dbReference type="GO" id="GO:0000785">
    <property type="term" value="C:chromatin"/>
    <property type="evidence" value="ECO:0007669"/>
    <property type="project" value="TreeGrafter"/>
</dbReference>
<dbReference type="PRINTS" id="PR01415">
    <property type="entry name" value="ANKYRIN"/>
</dbReference>
<dbReference type="Pfam" id="PF12796">
    <property type="entry name" value="Ank_2"/>
    <property type="match status" value="2"/>
</dbReference>
<dbReference type="Ensembl" id="ENSEBUT00000010543.1">
    <property type="protein sequence ID" value="ENSEBUP00000010007.1"/>
    <property type="gene ID" value="ENSEBUG00000006405.1"/>
</dbReference>
<organism evidence="12 13">
    <name type="scientific">Eptatretus burgeri</name>
    <name type="common">Inshore hagfish</name>
    <dbReference type="NCBI Taxonomy" id="7764"/>
    <lineage>
        <taxon>Eukaryota</taxon>
        <taxon>Metazoa</taxon>
        <taxon>Chordata</taxon>
        <taxon>Craniata</taxon>
        <taxon>Vertebrata</taxon>
        <taxon>Cyclostomata</taxon>
        <taxon>Myxini</taxon>
        <taxon>Myxiniformes</taxon>
        <taxon>Myxinidae</taxon>
        <taxon>Eptatretinae</taxon>
        <taxon>Eptatretus</taxon>
    </lineage>
</organism>
<dbReference type="InterPro" id="IPR036770">
    <property type="entry name" value="Ankyrin_rpt-contain_sf"/>
</dbReference>
<evidence type="ECO:0000256" key="4">
    <source>
        <dbReference type="ARBA" id="ARBA00022679"/>
    </source>
</evidence>
<dbReference type="Proteomes" id="UP000694388">
    <property type="component" value="Unplaced"/>
</dbReference>
<dbReference type="PANTHER" id="PTHR46307:SF4">
    <property type="entry name" value="G9A, ISOFORM B"/>
    <property type="match status" value="1"/>
</dbReference>
<feature type="domain" description="Pre-SET" evidence="10">
    <location>
        <begin position="545"/>
        <end position="608"/>
    </location>
</feature>
<dbReference type="SUPFAM" id="SSF48403">
    <property type="entry name" value="Ankyrin repeat"/>
    <property type="match status" value="1"/>
</dbReference>
<dbReference type="PROSITE" id="PS50280">
    <property type="entry name" value="SET"/>
    <property type="match status" value="1"/>
</dbReference>
<evidence type="ECO:0000259" key="11">
    <source>
        <dbReference type="PROSITE" id="PS50868"/>
    </source>
</evidence>
<keyword evidence="5" id="KW-0949">S-adenosyl-L-methionine</keyword>
<keyword evidence="6" id="KW-0156">Chromatin regulator</keyword>
<feature type="region of interest" description="Disordered" evidence="8">
    <location>
        <begin position="189"/>
        <end position="225"/>
    </location>
</feature>
<dbReference type="PROSITE" id="PS50297">
    <property type="entry name" value="ANK_REP_REGION"/>
    <property type="match status" value="4"/>
</dbReference>
<evidence type="ECO:0000256" key="1">
    <source>
        <dbReference type="ARBA" id="ARBA00004286"/>
    </source>
</evidence>
<evidence type="ECO:0000256" key="5">
    <source>
        <dbReference type="ARBA" id="ARBA00022691"/>
    </source>
</evidence>
<name>A0A8C4Q5B4_EPTBU</name>
<dbReference type="SMART" id="SM00317">
    <property type="entry name" value="SET"/>
    <property type="match status" value="1"/>
</dbReference>
<evidence type="ECO:0000256" key="8">
    <source>
        <dbReference type="SAM" id="MobiDB-lite"/>
    </source>
</evidence>
<dbReference type="GeneTree" id="ENSGT00940000156002"/>
<feature type="repeat" description="ANK" evidence="7">
    <location>
        <begin position="429"/>
        <end position="461"/>
    </location>
</feature>
<feature type="repeat" description="ANK" evidence="7">
    <location>
        <begin position="330"/>
        <end position="362"/>
    </location>
</feature>
<dbReference type="GO" id="GO:0002039">
    <property type="term" value="F:p53 binding"/>
    <property type="evidence" value="ECO:0007669"/>
    <property type="project" value="InterPro"/>
</dbReference>
<dbReference type="InterPro" id="IPR002110">
    <property type="entry name" value="Ankyrin_rpt"/>
</dbReference>
<feature type="domain" description="Post-SET" evidence="11">
    <location>
        <begin position="737"/>
        <end position="753"/>
    </location>
</feature>
<dbReference type="InterPro" id="IPR007728">
    <property type="entry name" value="Pre-SET_dom"/>
</dbReference>